<evidence type="ECO:0000256" key="2">
    <source>
        <dbReference type="SAM" id="Phobius"/>
    </source>
</evidence>
<feature type="transmembrane region" description="Helical" evidence="2">
    <location>
        <begin position="163"/>
        <end position="185"/>
    </location>
</feature>
<dbReference type="Proteomes" id="UP000622797">
    <property type="component" value="Unassembled WGS sequence"/>
</dbReference>
<proteinExistence type="predicted"/>
<feature type="transmembrane region" description="Helical" evidence="2">
    <location>
        <begin position="126"/>
        <end position="151"/>
    </location>
</feature>
<feature type="region of interest" description="Disordered" evidence="1">
    <location>
        <begin position="1"/>
        <end position="46"/>
    </location>
</feature>
<keyword evidence="2" id="KW-1133">Transmembrane helix</keyword>
<reference evidence="3" key="2">
    <citation type="submission" date="2020-05" db="EMBL/GenBank/DDBJ databases">
        <authorList>
            <person name="Kim H.-S."/>
            <person name="Proctor R.H."/>
            <person name="Brown D.W."/>
        </authorList>
    </citation>
    <scope>NUCLEOTIDE SEQUENCE</scope>
    <source>
        <strain evidence="3">NRRL 20472</strain>
    </source>
</reference>
<keyword evidence="4" id="KW-1185">Reference proteome</keyword>
<feature type="transmembrane region" description="Helical" evidence="2">
    <location>
        <begin position="91"/>
        <end position="114"/>
    </location>
</feature>
<dbReference type="EMBL" id="JABEXW010000689">
    <property type="protein sequence ID" value="KAF4958513.1"/>
    <property type="molecule type" value="Genomic_DNA"/>
</dbReference>
<sequence length="203" mass="23190">MAPPQAYAYGNQQQYQQNAPPPPPYGYYPPYQTQPQAPPPRRRSPRQNYAVSTARQFALAIPFIIVILNIWWSIRQQTCPSGASAGHECSWMLWTSLPVAIVSAIWGIIMNISARRATHHMSHVPPVVNVVVQLILALGTTACFAILIYHMENFFVWSRNAEGAMIALLVILALVNWILFGWSIYEMNFYRRERQHENNQIPI</sequence>
<name>A0A8H4TI99_9HYPO</name>
<keyword evidence="2" id="KW-0812">Transmembrane</keyword>
<accession>A0A8H4TI99</accession>
<evidence type="ECO:0000256" key="1">
    <source>
        <dbReference type="SAM" id="MobiDB-lite"/>
    </source>
</evidence>
<organism evidence="3 4">
    <name type="scientific">Fusarium sarcochroum</name>
    <dbReference type="NCBI Taxonomy" id="1208366"/>
    <lineage>
        <taxon>Eukaryota</taxon>
        <taxon>Fungi</taxon>
        <taxon>Dikarya</taxon>
        <taxon>Ascomycota</taxon>
        <taxon>Pezizomycotina</taxon>
        <taxon>Sordariomycetes</taxon>
        <taxon>Hypocreomycetidae</taxon>
        <taxon>Hypocreales</taxon>
        <taxon>Nectriaceae</taxon>
        <taxon>Fusarium</taxon>
        <taxon>Fusarium lateritium species complex</taxon>
    </lineage>
</organism>
<feature type="compositionally biased region" description="Low complexity" evidence="1">
    <location>
        <begin position="1"/>
        <end position="18"/>
    </location>
</feature>
<reference evidence="3" key="1">
    <citation type="journal article" date="2020" name="BMC Genomics">
        <title>Correction to: Identification and distribution of gene clusters required for synthesis of sphingolipid metabolism inhibitors in diverse species of the filamentous fungus Fusarium.</title>
        <authorList>
            <person name="Kim H.S."/>
            <person name="Lohmar J.M."/>
            <person name="Busman M."/>
            <person name="Brown D.W."/>
            <person name="Naumann T.A."/>
            <person name="Divon H.H."/>
            <person name="Lysoe E."/>
            <person name="Uhlig S."/>
            <person name="Proctor R.H."/>
        </authorList>
    </citation>
    <scope>NUCLEOTIDE SEQUENCE</scope>
    <source>
        <strain evidence="3">NRRL 20472</strain>
    </source>
</reference>
<evidence type="ECO:0000313" key="3">
    <source>
        <dbReference type="EMBL" id="KAF4958513.1"/>
    </source>
</evidence>
<comment type="caution">
    <text evidence="3">The sequence shown here is derived from an EMBL/GenBank/DDBJ whole genome shotgun (WGS) entry which is preliminary data.</text>
</comment>
<keyword evidence="2" id="KW-0472">Membrane</keyword>
<dbReference type="AlphaFoldDB" id="A0A8H4TI99"/>
<feature type="transmembrane region" description="Helical" evidence="2">
    <location>
        <begin position="49"/>
        <end position="71"/>
    </location>
</feature>
<gene>
    <name evidence="3" type="ORF">FSARC_11014</name>
</gene>
<evidence type="ECO:0000313" key="4">
    <source>
        <dbReference type="Proteomes" id="UP000622797"/>
    </source>
</evidence>
<dbReference type="OrthoDB" id="4813295at2759"/>
<protein>
    <submittedName>
        <fullName evidence="3">Uncharacterized protein</fullName>
    </submittedName>
</protein>